<dbReference type="PANTHER" id="PTHR24123">
    <property type="entry name" value="ANKYRIN REPEAT-CONTAINING"/>
    <property type="match status" value="1"/>
</dbReference>
<name>A0A9W4WAX7_9PEZI</name>
<evidence type="ECO:0000313" key="4">
    <source>
        <dbReference type="EMBL" id="CAI0649333.1"/>
    </source>
</evidence>
<evidence type="ECO:0000256" key="2">
    <source>
        <dbReference type="ARBA" id="ARBA00023043"/>
    </source>
</evidence>
<dbReference type="Proteomes" id="UP001152533">
    <property type="component" value="Unassembled WGS sequence"/>
</dbReference>
<keyword evidence="2" id="KW-0040">ANK repeat</keyword>
<dbReference type="SUPFAM" id="SSF48403">
    <property type="entry name" value="Ankyrin repeat"/>
    <property type="match status" value="1"/>
</dbReference>
<proteinExistence type="predicted"/>
<evidence type="ECO:0000256" key="1">
    <source>
        <dbReference type="ARBA" id="ARBA00022737"/>
    </source>
</evidence>
<dbReference type="InterPro" id="IPR051165">
    <property type="entry name" value="Multifunctional_ANK_Repeat"/>
</dbReference>
<dbReference type="SMART" id="SM00248">
    <property type="entry name" value="ANK"/>
    <property type="match status" value="5"/>
</dbReference>
<organism evidence="4 5">
    <name type="scientific">Colletotrichum noveboracense</name>
    <dbReference type="NCBI Taxonomy" id="2664923"/>
    <lineage>
        <taxon>Eukaryota</taxon>
        <taxon>Fungi</taxon>
        <taxon>Dikarya</taxon>
        <taxon>Ascomycota</taxon>
        <taxon>Pezizomycotina</taxon>
        <taxon>Sordariomycetes</taxon>
        <taxon>Hypocreomycetidae</taxon>
        <taxon>Glomerellales</taxon>
        <taxon>Glomerellaceae</taxon>
        <taxon>Colletotrichum</taxon>
        <taxon>Colletotrichum gloeosporioides species complex</taxon>
    </lineage>
</organism>
<gene>
    <name evidence="4" type="ORF">CGXH109_LOCUS84763</name>
</gene>
<evidence type="ECO:0008006" key="6">
    <source>
        <dbReference type="Google" id="ProtNLM"/>
    </source>
</evidence>
<dbReference type="EMBL" id="CAMGZC010000682">
    <property type="protein sequence ID" value="CAI0649333.1"/>
    <property type="molecule type" value="Genomic_DNA"/>
</dbReference>
<reference evidence="4" key="1">
    <citation type="submission" date="2022-08" db="EMBL/GenBank/DDBJ databases">
        <authorList>
            <person name="Giroux E."/>
            <person name="Giroux E."/>
        </authorList>
    </citation>
    <scope>NUCLEOTIDE SEQUENCE</scope>
    <source>
        <strain evidence="4">H1091258</strain>
    </source>
</reference>
<dbReference type="InterPro" id="IPR002110">
    <property type="entry name" value="Ankyrin_rpt"/>
</dbReference>
<keyword evidence="5" id="KW-1185">Reference proteome</keyword>
<evidence type="ECO:0000256" key="3">
    <source>
        <dbReference type="SAM" id="MobiDB-lite"/>
    </source>
</evidence>
<dbReference type="AlphaFoldDB" id="A0A9W4WAX7"/>
<comment type="caution">
    <text evidence="4">The sequence shown here is derived from an EMBL/GenBank/DDBJ whole genome shotgun (WGS) entry which is preliminary data.</text>
</comment>
<protein>
    <recommendedName>
        <fullName evidence="6">Ankyrin repeat protein</fullName>
    </recommendedName>
</protein>
<dbReference type="Pfam" id="PF00023">
    <property type="entry name" value="Ank"/>
    <property type="match status" value="2"/>
</dbReference>
<feature type="region of interest" description="Disordered" evidence="3">
    <location>
        <begin position="419"/>
        <end position="448"/>
    </location>
</feature>
<accession>A0A9W4WAX7</accession>
<dbReference type="PANTHER" id="PTHR24123:SF33">
    <property type="entry name" value="PROTEIN HOS4"/>
    <property type="match status" value="1"/>
</dbReference>
<dbReference type="InterPro" id="IPR036770">
    <property type="entry name" value="Ankyrin_rpt-contain_sf"/>
</dbReference>
<feature type="compositionally biased region" description="Acidic residues" evidence="3">
    <location>
        <begin position="426"/>
        <end position="448"/>
    </location>
</feature>
<keyword evidence="1" id="KW-0677">Repeat</keyword>
<sequence length="509" mass="57817">MEPLSSGSVALAVSVADFPIELIIMIFMRLGSRGADWANGYRKKETRGDDDRFHRFDIWRDMVNFAATCRRIHECITPMIYRLDNYAFHSSALLLSAKRGNVAGILKALEFGAQIDSPDCTELWILDEKKTTRTPIALRLASLHWASYHRHLDAMDILLQRGASPNDVVPVKLPFLDTRLNCPASNAMKSVYKSHTRWNRFYSCERAETLLDEGANALYLTLLESSRYSCNYYDRNEEGSQTRADAGTDAARLLIRAGASLITHTGLGLHGLHQACCGYDFEMTRFLLEEVGADPNVKDPLGNTPMHYMALAVKSSYDPYQNDPYRNDVRRLISLLLHHGADINAENAAGYTPLHSFLRSEWSRFSNAETEACFAFLDAGAYVISERLLDFYLSTSRRPLSEERKQIVLDAETKGQNIYLSRTDEKDSETDETDSDFDEDDSDVDEDEVELSEEEAKAVKIQLCKLWCRKYGQSEPTQIISSWSLDDWESYWDKARYVDSRRGGLLCTS</sequence>
<dbReference type="Gene3D" id="1.25.40.20">
    <property type="entry name" value="Ankyrin repeat-containing domain"/>
    <property type="match status" value="2"/>
</dbReference>
<evidence type="ECO:0000313" key="5">
    <source>
        <dbReference type="Proteomes" id="UP001152533"/>
    </source>
</evidence>